<dbReference type="CDD" id="cd00272">
    <property type="entry name" value="Chemokine_CC"/>
    <property type="match status" value="1"/>
</dbReference>
<feature type="chain" id="PRO_5031610572" description="C-C motif chemokine" evidence="4">
    <location>
        <begin position="24"/>
        <end position="132"/>
    </location>
</feature>
<dbReference type="InterPro" id="IPR039809">
    <property type="entry name" value="Chemokine_b/g/d"/>
</dbReference>
<sequence length="132" mass="15124">MKVSVAALSLLILILTITSAVHSQPKKRNARDGTWKWAAMGSLYLLGSAFNVIPSEIPESVNPPPTCCLKYHEKVLPRKMVVRYRKALNCYLPAIIFITRRKREICTNPNDEWVQEYIKDPRLPLHPSRKLV</sequence>
<dbReference type="GO" id="GO:0005615">
    <property type="term" value="C:extracellular space"/>
    <property type="evidence" value="ECO:0007669"/>
    <property type="project" value="UniProtKB-KW"/>
</dbReference>
<dbReference type="FunFam" id="2.40.50.40:FF:000034">
    <property type="entry name" value="C-C motif chemokine"/>
    <property type="match status" value="1"/>
</dbReference>
<dbReference type="GO" id="GO:0030335">
    <property type="term" value="P:positive regulation of cell migration"/>
    <property type="evidence" value="ECO:0007669"/>
    <property type="project" value="TreeGrafter"/>
</dbReference>
<keyword evidence="3" id="KW-1015">Disulfide bond</keyword>
<dbReference type="GO" id="GO:0070098">
    <property type="term" value="P:chemokine-mediated signaling pathway"/>
    <property type="evidence" value="ECO:0007669"/>
    <property type="project" value="TreeGrafter"/>
</dbReference>
<evidence type="ECO:0000256" key="4">
    <source>
        <dbReference type="RuleBase" id="RU361150"/>
    </source>
</evidence>
<reference evidence="6 7" key="1">
    <citation type="journal article" date="2019" name="PLoS ONE">
        <title>Genomic analyses reveal an absence of contemporary introgressive admixture between fin whales and blue whales, despite known hybrids.</title>
        <authorList>
            <person name="Westbury M.V."/>
            <person name="Petersen B."/>
            <person name="Lorenzen E.D."/>
        </authorList>
    </citation>
    <scope>NUCLEOTIDE SEQUENCE [LARGE SCALE GENOMIC DNA]</scope>
    <source>
        <strain evidence="6">FinWhale-01</strain>
    </source>
</reference>
<dbReference type="GO" id="GO:0008009">
    <property type="term" value="F:chemokine activity"/>
    <property type="evidence" value="ECO:0007669"/>
    <property type="project" value="InterPro"/>
</dbReference>
<evidence type="ECO:0000259" key="5">
    <source>
        <dbReference type="SMART" id="SM00199"/>
    </source>
</evidence>
<evidence type="ECO:0000313" key="7">
    <source>
        <dbReference type="Proteomes" id="UP000437017"/>
    </source>
</evidence>
<keyword evidence="7" id="KW-1185">Reference proteome</keyword>
<dbReference type="AlphaFoldDB" id="A0A643BTX3"/>
<comment type="similarity">
    <text evidence="1 4">Belongs to the intercrine beta (chemokine CC) family.</text>
</comment>
<dbReference type="InterPro" id="IPR001811">
    <property type="entry name" value="Chemokine_IL8-like_dom"/>
</dbReference>
<dbReference type="PANTHER" id="PTHR12015:SF21">
    <property type="entry name" value="C-C MOTIF CHEMOKINE 16"/>
    <property type="match status" value="1"/>
</dbReference>
<keyword evidence="2 4" id="KW-0202">Cytokine</keyword>
<proteinExistence type="inferred from homology"/>
<dbReference type="GO" id="GO:0048020">
    <property type="term" value="F:CCR chemokine receptor binding"/>
    <property type="evidence" value="ECO:0007669"/>
    <property type="project" value="TreeGrafter"/>
</dbReference>
<keyword evidence="4" id="KW-0732">Signal</keyword>
<dbReference type="SUPFAM" id="SSF54117">
    <property type="entry name" value="Interleukin 8-like chemokines"/>
    <property type="match status" value="1"/>
</dbReference>
<gene>
    <name evidence="6" type="ORF">E2I00_010685</name>
</gene>
<dbReference type="EMBL" id="SGJD01004631">
    <property type="protein sequence ID" value="KAB0391354.1"/>
    <property type="molecule type" value="Genomic_DNA"/>
</dbReference>
<dbReference type="InterPro" id="IPR000827">
    <property type="entry name" value="Chemokine_CC_CS"/>
</dbReference>
<evidence type="ECO:0000256" key="2">
    <source>
        <dbReference type="ARBA" id="ARBA00022514"/>
    </source>
</evidence>
<name>A0A643BTX3_BALPH</name>
<feature type="domain" description="Chemokine interleukin-8-like" evidence="5">
    <location>
        <begin position="64"/>
        <end position="121"/>
    </location>
</feature>
<comment type="caution">
    <text evidence="6">The sequence shown here is derived from an EMBL/GenBank/DDBJ whole genome shotgun (WGS) entry which is preliminary data.</text>
</comment>
<feature type="signal peptide" evidence="4">
    <location>
        <begin position="1"/>
        <end position="23"/>
    </location>
</feature>
<dbReference type="GO" id="GO:0061844">
    <property type="term" value="P:antimicrobial humoral immune response mediated by antimicrobial peptide"/>
    <property type="evidence" value="ECO:0007669"/>
    <property type="project" value="TreeGrafter"/>
</dbReference>
<dbReference type="Proteomes" id="UP000437017">
    <property type="component" value="Unassembled WGS sequence"/>
</dbReference>
<evidence type="ECO:0000256" key="1">
    <source>
        <dbReference type="ARBA" id="ARBA00010868"/>
    </source>
</evidence>
<dbReference type="GO" id="GO:0006954">
    <property type="term" value="P:inflammatory response"/>
    <property type="evidence" value="ECO:0007669"/>
    <property type="project" value="TreeGrafter"/>
</dbReference>
<comment type="subcellular location">
    <subcellularLocation>
        <location evidence="4">Secreted</location>
    </subcellularLocation>
</comment>
<dbReference type="SMART" id="SM00199">
    <property type="entry name" value="SCY"/>
    <property type="match status" value="1"/>
</dbReference>
<evidence type="ECO:0000313" key="6">
    <source>
        <dbReference type="EMBL" id="KAB0391354.1"/>
    </source>
</evidence>
<evidence type="ECO:0000256" key="3">
    <source>
        <dbReference type="ARBA" id="ARBA00023157"/>
    </source>
</evidence>
<dbReference type="PROSITE" id="PS00472">
    <property type="entry name" value="SMALL_CYTOKINES_CC"/>
    <property type="match status" value="1"/>
</dbReference>
<dbReference type="PANTHER" id="PTHR12015">
    <property type="entry name" value="SMALL INDUCIBLE CYTOKINE A"/>
    <property type="match status" value="1"/>
</dbReference>
<dbReference type="Pfam" id="PF00048">
    <property type="entry name" value="IL8"/>
    <property type="match status" value="1"/>
</dbReference>
<dbReference type="GO" id="GO:0048245">
    <property type="term" value="P:eosinophil chemotaxis"/>
    <property type="evidence" value="ECO:0007669"/>
    <property type="project" value="TreeGrafter"/>
</dbReference>
<dbReference type="OrthoDB" id="9930747at2759"/>
<protein>
    <recommendedName>
        <fullName evidence="4">C-C motif chemokine</fullName>
    </recommendedName>
</protein>
<keyword evidence="4" id="KW-0964">Secreted</keyword>
<accession>A0A643BTX3</accession>
<dbReference type="InterPro" id="IPR036048">
    <property type="entry name" value="Interleukin_8-like_sf"/>
</dbReference>
<dbReference type="Gene3D" id="2.40.50.40">
    <property type="match status" value="1"/>
</dbReference>
<keyword evidence="4" id="KW-0145">Chemotaxis</keyword>
<organism evidence="6 7">
    <name type="scientific">Balaenoptera physalus</name>
    <name type="common">Fin whale</name>
    <name type="synonym">Balaena physalus</name>
    <dbReference type="NCBI Taxonomy" id="9770"/>
    <lineage>
        <taxon>Eukaryota</taxon>
        <taxon>Metazoa</taxon>
        <taxon>Chordata</taxon>
        <taxon>Craniata</taxon>
        <taxon>Vertebrata</taxon>
        <taxon>Euteleostomi</taxon>
        <taxon>Mammalia</taxon>
        <taxon>Eutheria</taxon>
        <taxon>Laurasiatheria</taxon>
        <taxon>Artiodactyla</taxon>
        <taxon>Whippomorpha</taxon>
        <taxon>Cetacea</taxon>
        <taxon>Mysticeti</taxon>
        <taxon>Balaenopteridae</taxon>
        <taxon>Balaenoptera</taxon>
    </lineage>
</organism>